<dbReference type="AlphaFoldDB" id="A0A017T6F5"/>
<gene>
    <name evidence="1" type="ORF">CAP_3879</name>
</gene>
<evidence type="ECO:0000313" key="2">
    <source>
        <dbReference type="Proteomes" id="UP000019678"/>
    </source>
</evidence>
<name>A0A017T6F5_9BACT</name>
<dbReference type="Proteomes" id="UP000019678">
    <property type="component" value="Unassembled WGS sequence"/>
</dbReference>
<sequence>MSDLLSSIRDQARRVSAAARCKSFTRRCGRRSATPTLGPASTTRGASALYCGTGWQQPVMQYV</sequence>
<dbReference type="EMBL" id="ASRX01000029">
    <property type="protein sequence ID" value="EYF04853.1"/>
    <property type="molecule type" value="Genomic_DNA"/>
</dbReference>
<accession>A0A017T6F5</accession>
<keyword evidence="2" id="KW-1185">Reference proteome</keyword>
<reference evidence="1 2" key="1">
    <citation type="submission" date="2013-05" db="EMBL/GenBank/DDBJ databases">
        <title>Genome assembly of Chondromyces apiculatus DSM 436.</title>
        <authorList>
            <person name="Sharma G."/>
            <person name="Khatri I."/>
            <person name="Kaur C."/>
            <person name="Mayilraj S."/>
            <person name="Subramanian S."/>
        </authorList>
    </citation>
    <scope>NUCLEOTIDE SEQUENCE [LARGE SCALE GENOMIC DNA]</scope>
    <source>
        <strain evidence="1 2">DSM 436</strain>
    </source>
</reference>
<protein>
    <submittedName>
        <fullName evidence="1">Uncharacterized protein</fullName>
    </submittedName>
</protein>
<evidence type="ECO:0000313" key="1">
    <source>
        <dbReference type="EMBL" id="EYF04853.1"/>
    </source>
</evidence>
<comment type="caution">
    <text evidence="1">The sequence shown here is derived from an EMBL/GenBank/DDBJ whole genome shotgun (WGS) entry which is preliminary data.</text>
</comment>
<organism evidence="1 2">
    <name type="scientific">Chondromyces apiculatus DSM 436</name>
    <dbReference type="NCBI Taxonomy" id="1192034"/>
    <lineage>
        <taxon>Bacteria</taxon>
        <taxon>Pseudomonadati</taxon>
        <taxon>Myxococcota</taxon>
        <taxon>Polyangia</taxon>
        <taxon>Polyangiales</taxon>
        <taxon>Polyangiaceae</taxon>
        <taxon>Chondromyces</taxon>
    </lineage>
</organism>
<proteinExistence type="predicted"/>